<evidence type="ECO:0000259" key="4">
    <source>
        <dbReference type="PROSITE" id="PS50932"/>
    </source>
</evidence>
<dbReference type="GO" id="GO:0003677">
    <property type="term" value="F:DNA binding"/>
    <property type="evidence" value="ECO:0007669"/>
    <property type="project" value="UniProtKB-KW"/>
</dbReference>
<dbReference type="InterPro" id="IPR046335">
    <property type="entry name" value="LacI/GalR-like_sensor"/>
</dbReference>
<dbReference type="InterPro" id="IPR010982">
    <property type="entry name" value="Lambda_DNA-bd_dom_sf"/>
</dbReference>
<evidence type="ECO:0000256" key="2">
    <source>
        <dbReference type="ARBA" id="ARBA00023125"/>
    </source>
</evidence>
<evidence type="ECO:0000256" key="1">
    <source>
        <dbReference type="ARBA" id="ARBA00023015"/>
    </source>
</evidence>
<dbReference type="Proteomes" id="UP001500392">
    <property type="component" value="Unassembled WGS sequence"/>
</dbReference>
<keyword evidence="2 5" id="KW-0238">DNA-binding</keyword>
<name>A0ABP7WU68_9GAMM</name>
<dbReference type="RefSeq" id="WP_344935288.1">
    <property type="nucleotide sequence ID" value="NZ_BAABDM010000003.1"/>
</dbReference>
<dbReference type="CDD" id="cd01392">
    <property type="entry name" value="HTH_LacI"/>
    <property type="match status" value="1"/>
</dbReference>
<dbReference type="InterPro" id="IPR000843">
    <property type="entry name" value="HTH_LacI"/>
</dbReference>
<dbReference type="Pfam" id="PF13377">
    <property type="entry name" value="Peripla_BP_3"/>
    <property type="match status" value="1"/>
</dbReference>
<evidence type="ECO:0000256" key="3">
    <source>
        <dbReference type="ARBA" id="ARBA00023163"/>
    </source>
</evidence>
<evidence type="ECO:0000313" key="5">
    <source>
        <dbReference type="EMBL" id="GAA4095587.1"/>
    </source>
</evidence>
<dbReference type="PROSITE" id="PS00356">
    <property type="entry name" value="HTH_LACI_1"/>
    <property type="match status" value="1"/>
</dbReference>
<dbReference type="Gene3D" id="3.40.50.2300">
    <property type="match status" value="2"/>
</dbReference>
<organism evidence="5 6">
    <name type="scientific">Zhongshania borealis</name>
    <dbReference type="NCBI Taxonomy" id="889488"/>
    <lineage>
        <taxon>Bacteria</taxon>
        <taxon>Pseudomonadati</taxon>
        <taxon>Pseudomonadota</taxon>
        <taxon>Gammaproteobacteria</taxon>
        <taxon>Cellvibrionales</taxon>
        <taxon>Spongiibacteraceae</taxon>
        <taxon>Zhongshania</taxon>
    </lineage>
</organism>
<dbReference type="PROSITE" id="PS50932">
    <property type="entry name" value="HTH_LACI_2"/>
    <property type="match status" value="1"/>
</dbReference>
<comment type="caution">
    <text evidence="5">The sequence shown here is derived from an EMBL/GenBank/DDBJ whole genome shotgun (WGS) entry which is preliminary data.</text>
</comment>
<keyword evidence="3" id="KW-0804">Transcription</keyword>
<dbReference type="Gene3D" id="1.10.260.40">
    <property type="entry name" value="lambda repressor-like DNA-binding domains"/>
    <property type="match status" value="1"/>
</dbReference>
<sequence>MAKVRLVDVAAHAGVSKSTVSQYLSGRFDYMSKETKERVQHAIAELNYVPNTIARSLKTNITKTIGIIARDVTGFYTSRTIRGVDDYCKSSDYNVLIYNTDFDPDKEAQALNNLRQINVDGIIISPSGTNTSLINHFVEQGLPIVQFQLEHDGTEKNIILSDYKKAAFDATEYLIQLGHRRICFVTQEFNKVKSRKDRFLGYCAALKAHGLQFDESLVQYWHREEGFISSPLALLDQENAPTAYFTQHLAITSDLLKQLNQTDLKIGENISLIGFEDLPMVEFFKTPITVIKEDPYNIGMEAAKSLLTLIQDKTAPAKKLVLPCTLTIRESCHKVV</sequence>
<keyword evidence="6" id="KW-1185">Reference proteome</keyword>
<keyword evidence="1" id="KW-0805">Transcription regulation</keyword>
<evidence type="ECO:0000313" key="6">
    <source>
        <dbReference type="Proteomes" id="UP001500392"/>
    </source>
</evidence>
<reference evidence="6" key="1">
    <citation type="journal article" date="2019" name="Int. J. Syst. Evol. Microbiol.">
        <title>The Global Catalogue of Microorganisms (GCM) 10K type strain sequencing project: providing services to taxonomists for standard genome sequencing and annotation.</title>
        <authorList>
            <consortium name="The Broad Institute Genomics Platform"/>
            <consortium name="The Broad Institute Genome Sequencing Center for Infectious Disease"/>
            <person name="Wu L."/>
            <person name="Ma J."/>
        </authorList>
    </citation>
    <scope>NUCLEOTIDE SEQUENCE [LARGE SCALE GENOMIC DNA]</scope>
    <source>
        <strain evidence="6">JCM 17304</strain>
    </source>
</reference>
<dbReference type="PANTHER" id="PTHR30146:SF109">
    <property type="entry name" value="HTH-TYPE TRANSCRIPTIONAL REGULATOR GALS"/>
    <property type="match status" value="1"/>
</dbReference>
<dbReference type="SUPFAM" id="SSF53822">
    <property type="entry name" value="Periplasmic binding protein-like I"/>
    <property type="match status" value="1"/>
</dbReference>
<dbReference type="PANTHER" id="PTHR30146">
    <property type="entry name" value="LACI-RELATED TRANSCRIPTIONAL REPRESSOR"/>
    <property type="match status" value="1"/>
</dbReference>
<dbReference type="EMBL" id="BAABDM010000003">
    <property type="protein sequence ID" value="GAA4095587.1"/>
    <property type="molecule type" value="Genomic_DNA"/>
</dbReference>
<accession>A0ABP7WU68</accession>
<proteinExistence type="predicted"/>
<feature type="domain" description="HTH lacI-type" evidence="4">
    <location>
        <begin position="4"/>
        <end position="59"/>
    </location>
</feature>
<dbReference type="Pfam" id="PF00356">
    <property type="entry name" value="LacI"/>
    <property type="match status" value="1"/>
</dbReference>
<gene>
    <name evidence="5" type="ORF">GCM10022414_19730</name>
</gene>
<dbReference type="SUPFAM" id="SSF47413">
    <property type="entry name" value="lambda repressor-like DNA-binding domains"/>
    <property type="match status" value="1"/>
</dbReference>
<dbReference type="InterPro" id="IPR028082">
    <property type="entry name" value="Peripla_BP_I"/>
</dbReference>
<protein>
    <submittedName>
        <fullName evidence="5">LacI family DNA-binding transcriptional regulator</fullName>
    </submittedName>
</protein>
<dbReference type="SMART" id="SM00354">
    <property type="entry name" value="HTH_LACI"/>
    <property type="match status" value="1"/>
</dbReference>